<dbReference type="Proteomes" id="UP001145742">
    <property type="component" value="Unassembled WGS sequence"/>
</dbReference>
<reference evidence="1" key="1">
    <citation type="submission" date="2019-10" db="EMBL/GenBank/DDBJ databases">
        <authorList>
            <person name="Soares A.E.R."/>
            <person name="Aleixo A."/>
            <person name="Schneider P."/>
            <person name="Miyaki C.Y."/>
            <person name="Schneider M.P."/>
            <person name="Mello C."/>
            <person name="Vasconcelos A.T.R."/>
        </authorList>
    </citation>
    <scope>NUCLEOTIDE SEQUENCE</scope>
    <source>
        <tissue evidence="1">Muscle</tissue>
    </source>
</reference>
<comment type="caution">
    <text evidence="1">The sequence shown here is derived from an EMBL/GenBank/DDBJ whole genome shotgun (WGS) entry which is preliminary data.</text>
</comment>
<keyword evidence="2" id="KW-1185">Reference proteome</keyword>
<name>A0ABQ9CY87_9PASS</name>
<dbReference type="EMBL" id="WHWB01034517">
    <property type="protein sequence ID" value="KAJ7408797.1"/>
    <property type="molecule type" value="Genomic_DNA"/>
</dbReference>
<gene>
    <name evidence="1" type="ORF">WISP_118403</name>
</gene>
<sequence>MVTFNYLMFKERPVMSGVHQVLVLEPVWFNIFASNMDNGIKRKFADDIKLCVEIDTLEERNDIQRGLDRLQSYIQRVTVNGSMSKWKPGNENASKQIC</sequence>
<accession>A0ABQ9CY87</accession>
<protein>
    <submittedName>
        <fullName evidence="1">Rna-directed dna polymerase from mobile element jockey-like</fullName>
    </submittedName>
</protein>
<proteinExistence type="predicted"/>
<evidence type="ECO:0000313" key="2">
    <source>
        <dbReference type="Proteomes" id="UP001145742"/>
    </source>
</evidence>
<evidence type="ECO:0000313" key="1">
    <source>
        <dbReference type="EMBL" id="KAJ7408797.1"/>
    </source>
</evidence>
<organism evidence="1 2">
    <name type="scientific">Willisornis vidua</name>
    <name type="common">Xingu scale-backed antbird</name>
    <dbReference type="NCBI Taxonomy" id="1566151"/>
    <lineage>
        <taxon>Eukaryota</taxon>
        <taxon>Metazoa</taxon>
        <taxon>Chordata</taxon>
        <taxon>Craniata</taxon>
        <taxon>Vertebrata</taxon>
        <taxon>Euteleostomi</taxon>
        <taxon>Archelosauria</taxon>
        <taxon>Archosauria</taxon>
        <taxon>Dinosauria</taxon>
        <taxon>Saurischia</taxon>
        <taxon>Theropoda</taxon>
        <taxon>Coelurosauria</taxon>
        <taxon>Aves</taxon>
        <taxon>Neognathae</taxon>
        <taxon>Neoaves</taxon>
        <taxon>Telluraves</taxon>
        <taxon>Australaves</taxon>
        <taxon>Passeriformes</taxon>
        <taxon>Thamnophilidae</taxon>
        <taxon>Willisornis</taxon>
    </lineage>
</organism>